<evidence type="ECO:0000256" key="2">
    <source>
        <dbReference type="ARBA" id="ARBA00022729"/>
    </source>
</evidence>
<dbReference type="InterPro" id="IPR051093">
    <property type="entry name" value="Neuroligin/BSAL"/>
</dbReference>
<keyword evidence="3 4" id="KW-0378">Hydrolase</keyword>
<gene>
    <name evidence="6" type="ORF">E2I00_004301</name>
</gene>
<protein>
    <recommendedName>
        <fullName evidence="4">Carboxylic ester hydrolase</fullName>
        <ecNumber evidence="4">3.1.1.-</ecNumber>
    </recommendedName>
</protein>
<dbReference type="InterPro" id="IPR019826">
    <property type="entry name" value="Carboxylesterase_B_AS"/>
</dbReference>
<feature type="domain" description="Carboxylesterase type B" evidence="5">
    <location>
        <begin position="2"/>
        <end position="145"/>
    </location>
</feature>
<dbReference type="GO" id="GO:0016787">
    <property type="term" value="F:hydrolase activity"/>
    <property type="evidence" value="ECO:0007669"/>
    <property type="project" value="UniProtKB-KW"/>
</dbReference>
<dbReference type="InterPro" id="IPR002018">
    <property type="entry name" value="CarbesteraseB"/>
</dbReference>
<dbReference type="EC" id="3.1.1.-" evidence="4"/>
<accession>A0A6A1QJ96</accession>
<organism evidence="6 7">
    <name type="scientific">Balaenoptera physalus</name>
    <name type="common">Fin whale</name>
    <name type="synonym">Balaena physalus</name>
    <dbReference type="NCBI Taxonomy" id="9770"/>
    <lineage>
        <taxon>Eukaryota</taxon>
        <taxon>Metazoa</taxon>
        <taxon>Chordata</taxon>
        <taxon>Craniata</taxon>
        <taxon>Vertebrata</taxon>
        <taxon>Euteleostomi</taxon>
        <taxon>Mammalia</taxon>
        <taxon>Eutheria</taxon>
        <taxon>Laurasiatheria</taxon>
        <taxon>Artiodactyla</taxon>
        <taxon>Whippomorpha</taxon>
        <taxon>Cetacea</taxon>
        <taxon>Mysticeti</taxon>
        <taxon>Balaenopteridae</taxon>
        <taxon>Balaenoptera</taxon>
    </lineage>
</organism>
<feature type="non-terminal residue" evidence="6">
    <location>
        <position position="432"/>
    </location>
</feature>
<dbReference type="AlphaFoldDB" id="A0A6A1QJ96"/>
<dbReference type="InterPro" id="IPR019819">
    <property type="entry name" value="Carboxylesterase_B_CS"/>
</dbReference>
<dbReference type="InterPro" id="IPR029058">
    <property type="entry name" value="AB_hydrolase_fold"/>
</dbReference>
<feature type="non-terminal residue" evidence="6">
    <location>
        <position position="1"/>
    </location>
</feature>
<proteinExistence type="inferred from homology"/>
<dbReference type="SUPFAM" id="SSF53474">
    <property type="entry name" value="alpha/beta-Hydrolases"/>
    <property type="match status" value="1"/>
</dbReference>
<evidence type="ECO:0000313" key="6">
    <source>
        <dbReference type="EMBL" id="KAB0407144.1"/>
    </source>
</evidence>
<keyword evidence="2" id="KW-0732">Signal</keyword>
<dbReference type="PROSITE" id="PS00122">
    <property type="entry name" value="CARBOXYLESTERASE_B_1"/>
    <property type="match status" value="1"/>
</dbReference>
<dbReference type="PANTHER" id="PTHR43903">
    <property type="entry name" value="NEUROLIGIN"/>
    <property type="match status" value="1"/>
</dbReference>
<name>A0A6A1QJ96_BALPH</name>
<reference evidence="6 7" key="1">
    <citation type="journal article" date="2019" name="PLoS ONE">
        <title>Genomic analyses reveal an absence of contemporary introgressive admixture between fin whales and blue whales, despite known hybrids.</title>
        <authorList>
            <person name="Westbury M.V."/>
            <person name="Petersen B."/>
            <person name="Lorenzen E.D."/>
        </authorList>
    </citation>
    <scope>NUCLEOTIDE SEQUENCE [LARGE SCALE GENOMIC DNA]</scope>
    <source>
        <strain evidence="6">FinWhale-01</strain>
    </source>
</reference>
<evidence type="ECO:0000256" key="3">
    <source>
        <dbReference type="ARBA" id="ARBA00022801"/>
    </source>
</evidence>
<dbReference type="Pfam" id="PF00135">
    <property type="entry name" value="COesterase"/>
    <property type="match status" value="2"/>
</dbReference>
<evidence type="ECO:0000259" key="5">
    <source>
        <dbReference type="Pfam" id="PF00135"/>
    </source>
</evidence>
<sequence>TLKAKNFKKRCLQATITQDSTYGNEDCLYLNIWVPQGRKEGAFLMGSSHGANFLSNYLYDGEEIATRGNVIVVSFNYRVGPLGFLSTGDSNLPGNYGLRDQHMAIAWVKRNIAAFGGDPDNITVFGESAGGASASLQVWGPLRGGLPPRIAEKVGCPLNDTGRMARCLKITDPHALTLAYKLPLAGMKYPLVHYLGFLPVIDGDFIPSDPVNLYANAADIDYIAGTNDMDGHIFASVEMPAISKNKQAITEEDFYKLVSGFTITKGPRGANATFDVYTKPWAQDSSQETKKKTVVHFETDVLFLMPTEIAVAQHKTKAKSAKTYTYLFSHPSRMPFYPSWVGADHADDLQYVFGKPFATPLGYRSQDRTVSKAMIAYWTNFARTGDPNMGHSAVPTHWYPYTLESGNYLEINKKMDGSSMKQHLRNNYLQYW</sequence>
<dbReference type="Gene3D" id="3.40.50.1820">
    <property type="entry name" value="alpha/beta hydrolase"/>
    <property type="match status" value="2"/>
</dbReference>
<dbReference type="PROSITE" id="PS00941">
    <property type="entry name" value="CARBOXYLESTERASE_B_2"/>
    <property type="match status" value="1"/>
</dbReference>
<dbReference type="OrthoDB" id="19653at2759"/>
<comment type="similarity">
    <text evidence="1 4">Belongs to the type-B carboxylesterase/lipase family.</text>
</comment>
<evidence type="ECO:0000256" key="1">
    <source>
        <dbReference type="ARBA" id="ARBA00005964"/>
    </source>
</evidence>
<feature type="domain" description="Carboxylesterase type B" evidence="5">
    <location>
        <begin position="149"/>
        <end position="432"/>
    </location>
</feature>
<comment type="caution">
    <text evidence="6">The sequence shown here is derived from an EMBL/GenBank/DDBJ whole genome shotgun (WGS) entry which is preliminary data.</text>
</comment>
<keyword evidence="7" id="KW-1185">Reference proteome</keyword>
<dbReference type="Proteomes" id="UP000437017">
    <property type="component" value="Unassembled WGS sequence"/>
</dbReference>
<dbReference type="EMBL" id="SGJD01000083">
    <property type="protein sequence ID" value="KAB0407144.1"/>
    <property type="molecule type" value="Genomic_DNA"/>
</dbReference>
<evidence type="ECO:0000256" key="4">
    <source>
        <dbReference type="RuleBase" id="RU361235"/>
    </source>
</evidence>
<evidence type="ECO:0000313" key="7">
    <source>
        <dbReference type="Proteomes" id="UP000437017"/>
    </source>
</evidence>